<evidence type="ECO:0000313" key="2">
    <source>
        <dbReference type="Proteomes" id="UP000010816"/>
    </source>
</evidence>
<gene>
    <name evidence="1" type="ORF">Thimo_2682</name>
</gene>
<dbReference type="EMBL" id="CP003051">
    <property type="protein sequence ID" value="AGA91395.1"/>
    <property type="molecule type" value="Genomic_DNA"/>
</dbReference>
<dbReference type="Proteomes" id="UP000010816">
    <property type="component" value="Chromosome"/>
</dbReference>
<name>L0H184_9GAMM</name>
<reference evidence="1 2" key="1">
    <citation type="submission" date="2011-09" db="EMBL/GenBank/DDBJ databases">
        <title>Complete sequence of chromosome of Thioflavicoccus mobilis 8321.</title>
        <authorList>
            <consortium name="US DOE Joint Genome Institute"/>
            <person name="Lucas S."/>
            <person name="Han J."/>
            <person name="Lapidus A."/>
            <person name="Cheng J.-F."/>
            <person name="Goodwin L."/>
            <person name="Pitluck S."/>
            <person name="Peters L."/>
            <person name="Ovchinnikova G."/>
            <person name="Lu M."/>
            <person name="Detter J.C."/>
            <person name="Han C."/>
            <person name="Tapia R."/>
            <person name="Land M."/>
            <person name="Hauser L."/>
            <person name="Kyrpides N."/>
            <person name="Ivanova N."/>
            <person name="Pagani I."/>
            <person name="Vogl K."/>
            <person name="Liu Z."/>
            <person name="Imhoff J."/>
            <person name="Thiel V."/>
            <person name="Frigaard N.-U."/>
            <person name="Bryant D."/>
            <person name="Woyke T."/>
        </authorList>
    </citation>
    <scope>NUCLEOTIDE SEQUENCE [LARGE SCALE GENOMIC DNA]</scope>
    <source>
        <strain evidence="1 2">8321</strain>
    </source>
</reference>
<proteinExistence type="predicted"/>
<dbReference type="SUPFAM" id="SSF64182">
    <property type="entry name" value="DHH phosphoesterases"/>
    <property type="match status" value="1"/>
</dbReference>
<dbReference type="RefSeq" id="WP_015281527.1">
    <property type="nucleotide sequence ID" value="NC_019940.1"/>
</dbReference>
<sequence>MTHYDVFNGDADGLCALHQLRLVEAIDSVLVTGVKRDIALLERVQVETAGSVTVLDVSLDKNREPLLALLARDVPVAYFDHHYAGEIPAHPRLSAHIDPAPDRCTSLLVDVALEGRWRAWAAVGAFGDGMEAAARTAAAPLDLAEEDLVRLRELGICLNYNGYGERVADLHFPPDALYRRMQGFVDPLLFMAEDEAFSILSAGFADDMARAHRLRPEYEGEGHALYLLPAEAWARRISGVFANELAGGAPERAHALLTPRPEGGFVVSVRSPRATGEGADALCRQFPTGGGRKGAAGINVLAEDDYDLFVERFLAAF</sequence>
<organism evidence="1 2">
    <name type="scientific">Thioflavicoccus mobilis 8321</name>
    <dbReference type="NCBI Taxonomy" id="765912"/>
    <lineage>
        <taxon>Bacteria</taxon>
        <taxon>Pseudomonadati</taxon>
        <taxon>Pseudomonadota</taxon>
        <taxon>Gammaproteobacteria</taxon>
        <taxon>Chromatiales</taxon>
        <taxon>Chromatiaceae</taxon>
        <taxon>Thioflavicoccus</taxon>
    </lineage>
</organism>
<dbReference type="OrthoDB" id="5429547at2"/>
<keyword evidence="2" id="KW-1185">Reference proteome</keyword>
<dbReference type="InterPro" id="IPR038763">
    <property type="entry name" value="DHH_sf"/>
</dbReference>
<dbReference type="AlphaFoldDB" id="L0H184"/>
<evidence type="ECO:0008006" key="3">
    <source>
        <dbReference type="Google" id="ProtNLM"/>
    </source>
</evidence>
<dbReference type="HOGENOM" id="CLU_873774_0_0_6"/>
<dbReference type="eggNOG" id="COG0608">
    <property type="taxonomic scope" value="Bacteria"/>
</dbReference>
<dbReference type="KEGG" id="tmb:Thimo_2682"/>
<dbReference type="PATRIC" id="fig|765912.4.peg.2629"/>
<protein>
    <recommendedName>
        <fullName evidence="3">DHD superfamily phosphohydrolase</fullName>
    </recommendedName>
</protein>
<dbReference type="STRING" id="765912.Thimo_2682"/>
<evidence type="ECO:0000313" key="1">
    <source>
        <dbReference type="EMBL" id="AGA91395.1"/>
    </source>
</evidence>
<accession>L0H184</accession>